<dbReference type="InterPro" id="IPR028651">
    <property type="entry name" value="ING_fam"/>
</dbReference>
<proteinExistence type="predicted"/>
<evidence type="ECO:0000313" key="4">
    <source>
        <dbReference type="Proteomes" id="UP001303222"/>
    </source>
</evidence>
<dbReference type="GO" id="GO:0006355">
    <property type="term" value="P:regulation of DNA-templated transcription"/>
    <property type="evidence" value="ECO:0007669"/>
    <property type="project" value="TreeGrafter"/>
</dbReference>
<name>A0AAN6SBI8_9PEZI</name>
<comment type="caution">
    <text evidence="3">The sequence shown here is derived from an EMBL/GenBank/DDBJ whole genome shotgun (WGS) entry which is preliminary data.</text>
</comment>
<dbReference type="PANTHER" id="PTHR10333:SF94">
    <property type="entry name" value="FINGER DOMAIN PROTEIN, PUTATIVE (AFU_ORTHOLOGUE AFUA_3G11940)-RELATED"/>
    <property type="match status" value="1"/>
</dbReference>
<feature type="domain" description="Inhibitor of growth protein N-terminal histone-binding" evidence="2">
    <location>
        <begin position="54"/>
        <end position="157"/>
    </location>
</feature>
<organism evidence="3 4">
    <name type="scientific">Pseudoneurospora amorphoporcata</name>
    <dbReference type="NCBI Taxonomy" id="241081"/>
    <lineage>
        <taxon>Eukaryota</taxon>
        <taxon>Fungi</taxon>
        <taxon>Dikarya</taxon>
        <taxon>Ascomycota</taxon>
        <taxon>Pezizomycotina</taxon>
        <taxon>Sordariomycetes</taxon>
        <taxon>Sordariomycetidae</taxon>
        <taxon>Sordariales</taxon>
        <taxon>Sordariaceae</taxon>
        <taxon>Pseudoneurospora</taxon>
    </lineage>
</organism>
<feature type="region of interest" description="Disordered" evidence="1">
    <location>
        <begin position="445"/>
        <end position="793"/>
    </location>
</feature>
<dbReference type="InterPro" id="IPR011011">
    <property type="entry name" value="Znf_FYVE_PHD"/>
</dbReference>
<dbReference type="GO" id="GO:0004402">
    <property type="term" value="F:histone acetyltransferase activity"/>
    <property type="evidence" value="ECO:0007669"/>
    <property type="project" value="TreeGrafter"/>
</dbReference>
<keyword evidence="4" id="KW-1185">Reference proteome</keyword>
<feature type="compositionally biased region" description="Acidic residues" evidence="1">
    <location>
        <begin position="898"/>
        <end position="907"/>
    </location>
</feature>
<feature type="compositionally biased region" description="Low complexity" evidence="1">
    <location>
        <begin position="254"/>
        <end position="269"/>
    </location>
</feature>
<feature type="compositionally biased region" description="Low complexity" evidence="1">
    <location>
        <begin position="445"/>
        <end position="457"/>
    </location>
</feature>
<gene>
    <name evidence="3" type="ORF">QBC32DRAFT_270530</name>
</gene>
<feature type="compositionally biased region" description="Basic residues" evidence="1">
    <location>
        <begin position="771"/>
        <end position="784"/>
    </location>
</feature>
<dbReference type="CDD" id="cd17017">
    <property type="entry name" value="ING_Yng1p"/>
    <property type="match status" value="1"/>
</dbReference>
<sequence length="977" mass="105671">MSPAPEAIAQSNTMDEPISPRQDAPPIQQAIQTLGALNPLNSLDMPADPDAQATVTDFLDFTEYLPADIMRSLTLIGKLDETHINASTIVHELTKKWSQLPNIPPSERTSAVDLRADISEQLQQGMNARVSAHAEAVRMDGEVKRHHSRINTILAKLVTMLENYPPPEEIKSPVATFKSPQAAAGSKAPLRLDGQKRRHRVPRITVPGEVLAPYELNYEPFTTDSDSSSEDEDAAFLSTSRVTPAPQPRIKVMKAPARPPKAGKAPKPRTSVPPPHIPGGDQPLSTSAVLAQLGPPPVNPVIGGPDAPWGQLTPFELAKLRKKMKKNAAWTPSVTMIARELQALGRGYEAFKAAQQKAEQEGRVFEGKMPVPVKNPSTGEMQMPVGAVSEEALAADETNTYNRGMKLNEAKKLKRVQLAHQAAIEAEESAKLLDNVARILMNNSQPAITQPAPTPTIVNHSRPKQPKKRKRESVIEADATKPESQIKRMKNETPVPTPQLNLQPHQRTAVPTPVLHSTTPIPLPIHAQDHTSAAKSSASVASATSPAPSSVAGSSSAAPPVPPIKLPPAETPIPPPIRSPRKSTTPILPPVRETRKTQTTRIQEQQQQPQQQQQQQAQIQLQTQPQPLQQHQYQQQQQQQQQQQTQLPQKQQLQVQPQQEGTKSSSRKTTPAADVPGHTPDPDEQPASTTATAPPSVASTTSIRRKASSIEPQPSLASDRPRRTSTARNTPAPDKAPAETTMITRTAGKRTKRPAPGVISRTVSGGNSAVGKRKAAPKKSARTGKGKDKAAAEGRQAAAVAAATAAAAGTKNETEVEVDDEGNVIDPDEPRYCLCNRVSFGIMIQCDNVDVSKQPNKKKKSTSKKSGKAAASLSSATSTSTMSISTRSKRKQGTKEDEQGEEQDEEQAPNKENKEENAESNLSQTGKNRKCQQEWFHLECVGLTAIPARTTKWYCPDCRKALNIGEKGEVSARGIKA</sequence>
<feature type="region of interest" description="Disordered" evidence="1">
    <location>
        <begin position="852"/>
        <end position="926"/>
    </location>
</feature>
<dbReference type="InterPro" id="IPR024610">
    <property type="entry name" value="ING_N_histone-binding"/>
</dbReference>
<evidence type="ECO:0000313" key="3">
    <source>
        <dbReference type="EMBL" id="KAK3947569.1"/>
    </source>
</evidence>
<feature type="compositionally biased region" description="Pro residues" evidence="1">
    <location>
        <begin position="559"/>
        <end position="578"/>
    </location>
</feature>
<feature type="region of interest" description="Disordered" evidence="1">
    <location>
        <begin position="1"/>
        <end position="23"/>
    </location>
</feature>
<feature type="compositionally biased region" description="Basic and acidic residues" evidence="1">
    <location>
        <begin position="908"/>
        <end position="917"/>
    </location>
</feature>
<feature type="compositionally biased region" description="Low complexity" evidence="1">
    <location>
        <begin position="597"/>
        <end position="659"/>
    </location>
</feature>
<dbReference type="PANTHER" id="PTHR10333">
    <property type="entry name" value="INHIBITOR OF GROWTH PROTEIN"/>
    <property type="match status" value="1"/>
</dbReference>
<feature type="compositionally biased region" description="Low complexity" evidence="1">
    <location>
        <begin position="533"/>
        <end position="558"/>
    </location>
</feature>
<dbReference type="Proteomes" id="UP001303222">
    <property type="component" value="Unassembled WGS sequence"/>
</dbReference>
<dbReference type="SMART" id="SM01408">
    <property type="entry name" value="ING"/>
    <property type="match status" value="1"/>
</dbReference>
<dbReference type="AlphaFoldDB" id="A0AAN6SBI8"/>
<dbReference type="GO" id="GO:0000123">
    <property type="term" value="C:histone acetyltransferase complex"/>
    <property type="evidence" value="ECO:0007669"/>
    <property type="project" value="TreeGrafter"/>
</dbReference>
<feature type="compositionally biased region" description="Basic and acidic residues" evidence="1">
    <location>
        <begin position="472"/>
        <end position="491"/>
    </location>
</feature>
<feature type="compositionally biased region" description="Low complexity" evidence="1">
    <location>
        <begin position="686"/>
        <end position="702"/>
    </location>
</feature>
<evidence type="ECO:0000259" key="2">
    <source>
        <dbReference type="SMART" id="SM01408"/>
    </source>
</evidence>
<evidence type="ECO:0000256" key="1">
    <source>
        <dbReference type="SAM" id="MobiDB-lite"/>
    </source>
</evidence>
<feature type="compositionally biased region" description="Basic residues" evidence="1">
    <location>
        <begin position="855"/>
        <end position="867"/>
    </location>
</feature>
<dbReference type="SUPFAM" id="SSF57903">
    <property type="entry name" value="FYVE/PHD zinc finger"/>
    <property type="match status" value="2"/>
</dbReference>
<dbReference type="GO" id="GO:0005634">
    <property type="term" value="C:nucleus"/>
    <property type="evidence" value="ECO:0007669"/>
    <property type="project" value="TreeGrafter"/>
</dbReference>
<reference evidence="3" key="1">
    <citation type="journal article" date="2023" name="Mol. Phylogenet. Evol.">
        <title>Genome-scale phylogeny and comparative genomics of the fungal order Sordariales.</title>
        <authorList>
            <person name="Hensen N."/>
            <person name="Bonometti L."/>
            <person name="Westerberg I."/>
            <person name="Brannstrom I.O."/>
            <person name="Guillou S."/>
            <person name="Cros-Aarteil S."/>
            <person name="Calhoun S."/>
            <person name="Haridas S."/>
            <person name="Kuo A."/>
            <person name="Mondo S."/>
            <person name="Pangilinan J."/>
            <person name="Riley R."/>
            <person name="LaButti K."/>
            <person name="Andreopoulos B."/>
            <person name="Lipzen A."/>
            <person name="Chen C."/>
            <person name="Yan M."/>
            <person name="Daum C."/>
            <person name="Ng V."/>
            <person name="Clum A."/>
            <person name="Steindorff A."/>
            <person name="Ohm R.A."/>
            <person name="Martin F."/>
            <person name="Silar P."/>
            <person name="Natvig D.O."/>
            <person name="Lalanne C."/>
            <person name="Gautier V."/>
            <person name="Ament-Velasquez S.L."/>
            <person name="Kruys A."/>
            <person name="Hutchinson M.I."/>
            <person name="Powell A.J."/>
            <person name="Barry K."/>
            <person name="Miller A.N."/>
            <person name="Grigoriev I.V."/>
            <person name="Debuchy R."/>
            <person name="Gladieux P."/>
            <person name="Hiltunen Thoren M."/>
            <person name="Johannesson H."/>
        </authorList>
    </citation>
    <scope>NUCLEOTIDE SEQUENCE</scope>
    <source>
        <strain evidence="3">CBS 626.80</strain>
    </source>
</reference>
<dbReference type="InterPro" id="IPR013083">
    <property type="entry name" value="Znf_RING/FYVE/PHD"/>
</dbReference>
<feature type="compositionally biased region" description="Low complexity" evidence="1">
    <location>
        <begin position="868"/>
        <end position="886"/>
    </location>
</feature>
<dbReference type="EMBL" id="MU859336">
    <property type="protein sequence ID" value="KAK3947569.1"/>
    <property type="molecule type" value="Genomic_DNA"/>
</dbReference>
<reference evidence="3" key="2">
    <citation type="submission" date="2023-06" db="EMBL/GenBank/DDBJ databases">
        <authorList>
            <consortium name="Lawrence Berkeley National Laboratory"/>
            <person name="Mondo S.J."/>
            <person name="Hensen N."/>
            <person name="Bonometti L."/>
            <person name="Westerberg I."/>
            <person name="Brannstrom I.O."/>
            <person name="Guillou S."/>
            <person name="Cros-Aarteil S."/>
            <person name="Calhoun S."/>
            <person name="Haridas S."/>
            <person name="Kuo A."/>
            <person name="Pangilinan J."/>
            <person name="Riley R."/>
            <person name="Labutti K."/>
            <person name="Andreopoulos B."/>
            <person name="Lipzen A."/>
            <person name="Chen C."/>
            <person name="Yanf M."/>
            <person name="Daum C."/>
            <person name="Ng V."/>
            <person name="Clum A."/>
            <person name="Steindorff A."/>
            <person name="Ohm R."/>
            <person name="Martin F."/>
            <person name="Silar P."/>
            <person name="Natvig D."/>
            <person name="Lalanne C."/>
            <person name="Gautier V."/>
            <person name="Ament-Velasquez S.L."/>
            <person name="Kruys A."/>
            <person name="Hutchinson M.I."/>
            <person name="Powell A.J."/>
            <person name="Barry K."/>
            <person name="Miller A.N."/>
            <person name="Grigoriev I.V."/>
            <person name="Debuchy R."/>
            <person name="Gladieux P."/>
            <person name="Thoren M.H."/>
            <person name="Johannesson H."/>
        </authorList>
    </citation>
    <scope>NUCLEOTIDE SEQUENCE</scope>
    <source>
        <strain evidence="3">CBS 626.80</strain>
    </source>
</reference>
<feature type="compositionally biased region" description="Basic residues" evidence="1">
    <location>
        <begin position="461"/>
        <end position="471"/>
    </location>
</feature>
<accession>A0AAN6SBI8</accession>
<feature type="region of interest" description="Disordered" evidence="1">
    <location>
        <begin position="220"/>
        <end position="280"/>
    </location>
</feature>
<dbReference type="Gene3D" id="3.30.40.10">
    <property type="entry name" value="Zinc/RING finger domain, C3HC4 (zinc finger)"/>
    <property type="match status" value="2"/>
</dbReference>
<feature type="compositionally biased region" description="Polar residues" evidence="1">
    <location>
        <begin position="660"/>
        <end position="669"/>
    </location>
</feature>
<protein>
    <recommendedName>
        <fullName evidence="2">Inhibitor of growth protein N-terminal histone-binding domain-containing protein</fullName>
    </recommendedName>
</protein>